<name>A0ABR5A2Z7_9BACL</name>
<dbReference type="SMART" id="SM00854">
    <property type="entry name" value="PGA_cap"/>
    <property type="match status" value="1"/>
</dbReference>
<keyword evidence="2" id="KW-0732">Signal</keyword>
<sequence length="342" mass="38052">MRVVYVMFIALLVAFPTVIAAESPTTEPKQQPVTINFVGDILLDNEVDSYIRKNGVDYPFKGTSSVLQNADITFGNLETSVSTRGKPAVKQYTFRSRPETLQSLVNAGFDGVSLANNHTLDYGITALEDTMSHLRKYELGFTGAGSKQDEAFQPFVKEVRGNKVAILGISRVLPDANWYAGKNKPGIAQGYSMEPMMTYIKKAVKQSDYTIIYIHWSKERTDYPEAYARKYARAFIDAGVDAVIGAHSHSLHGIEWYKNKPIFYSLGNFVFTSKAEMSKSSMIVQLTLSGNTAAAKVVPARIVNTQPRLMDNNYNKQTYAKLNRISFNAAVEPDGTVIQKLR</sequence>
<feature type="chain" id="PRO_5046656611" evidence="2">
    <location>
        <begin position="21"/>
        <end position="342"/>
    </location>
</feature>
<feature type="signal peptide" evidence="2">
    <location>
        <begin position="1"/>
        <end position="20"/>
    </location>
</feature>
<evidence type="ECO:0000259" key="3">
    <source>
        <dbReference type="SMART" id="SM00854"/>
    </source>
</evidence>
<gene>
    <name evidence="4" type="ORF">SD71_15500</name>
</gene>
<accession>A0ABR5A2Z7</accession>
<reference evidence="4 5" key="1">
    <citation type="submission" date="2014-12" db="EMBL/GenBank/DDBJ databases">
        <title>Draft genome sequence of Cohnella kolymensis strain B-2846.</title>
        <authorList>
            <person name="Karlyshev A.V."/>
            <person name="Kudryashova E.B."/>
        </authorList>
    </citation>
    <scope>NUCLEOTIDE SEQUENCE [LARGE SCALE GENOMIC DNA]</scope>
    <source>
        <strain evidence="4 5">VKM B-2846</strain>
    </source>
</reference>
<dbReference type="InterPro" id="IPR029052">
    <property type="entry name" value="Metallo-depent_PP-like"/>
</dbReference>
<proteinExistence type="inferred from homology"/>
<dbReference type="PANTHER" id="PTHR33393:SF13">
    <property type="entry name" value="PGA BIOSYNTHESIS PROTEIN CAPA"/>
    <property type="match status" value="1"/>
</dbReference>
<dbReference type="InterPro" id="IPR052169">
    <property type="entry name" value="CW_Biosynth-Accessory"/>
</dbReference>
<comment type="similarity">
    <text evidence="1">Belongs to the CapA family.</text>
</comment>
<comment type="caution">
    <text evidence="4">The sequence shown here is derived from an EMBL/GenBank/DDBJ whole genome shotgun (WGS) entry which is preliminary data.</text>
</comment>
<dbReference type="PANTHER" id="PTHR33393">
    <property type="entry name" value="POLYGLUTAMINE SYNTHESIS ACCESSORY PROTEIN RV0574C-RELATED"/>
    <property type="match status" value="1"/>
</dbReference>
<dbReference type="Proteomes" id="UP000054526">
    <property type="component" value="Unassembled WGS sequence"/>
</dbReference>
<evidence type="ECO:0000313" key="4">
    <source>
        <dbReference type="EMBL" id="KIL35063.1"/>
    </source>
</evidence>
<dbReference type="Pfam" id="PF09587">
    <property type="entry name" value="PGA_cap"/>
    <property type="match status" value="1"/>
</dbReference>
<evidence type="ECO:0000256" key="2">
    <source>
        <dbReference type="SAM" id="SignalP"/>
    </source>
</evidence>
<evidence type="ECO:0000313" key="5">
    <source>
        <dbReference type="Proteomes" id="UP000054526"/>
    </source>
</evidence>
<dbReference type="CDD" id="cd07381">
    <property type="entry name" value="MPP_CapA"/>
    <property type="match status" value="1"/>
</dbReference>
<dbReference type="RefSeq" id="WP_041065033.1">
    <property type="nucleotide sequence ID" value="NZ_JXAL01000024.1"/>
</dbReference>
<keyword evidence="5" id="KW-1185">Reference proteome</keyword>
<dbReference type="Gene3D" id="3.60.21.10">
    <property type="match status" value="1"/>
</dbReference>
<protein>
    <submittedName>
        <fullName evidence="4">Capsule biosynthesis protein</fullName>
    </submittedName>
</protein>
<dbReference type="InterPro" id="IPR019079">
    <property type="entry name" value="Capsule_synth_CapA"/>
</dbReference>
<dbReference type="SUPFAM" id="SSF56300">
    <property type="entry name" value="Metallo-dependent phosphatases"/>
    <property type="match status" value="1"/>
</dbReference>
<organism evidence="4 5">
    <name type="scientific">Cohnella kolymensis</name>
    <dbReference type="NCBI Taxonomy" id="1590652"/>
    <lineage>
        <taxon>Bacteria</taxon>
        <taxon>Bacillati</taxon>
        <taxon>Bacillota</taxon>
        <taxon>Bacilli</taxon>
        <taxon>Bacillales</taxon>
        <taxon>Paenibacillaceae</taxon>
        <taxon>Cohnella</taxon>
    </lineage>
</organism>
<evidence type="ECO:0000256" key="1">
    <source>
        <dbReference type="ARBA" id="ARBA00005662"/>
    </source>
</evidence>
<feature type="domain" description="Capsule synthesis protein CapA" evidence="3">
    <location>
        <begin position="34"/>
        <end position="273"/>
    </location>
</feature>
<dbReference type="EMBL" id="JXAL01000024">
    <property type="protein sequence ID" value="KIL35063.1"/>
    <property type="molecule type" value="Genomic_DNA"/>
</dbReference>